<reference evidence="3 4" key="1">
    <citation type="journal article" date="2019" name="Nat. Ecol. Evol.">
        <title>Megaphylogeny resolves global patterns of mushroom evolution.</title>
        <authorList>
            <person name="Varga T."/>
            <person name="Krizsan K."/>
            <person name="Foldi C."/>
            <person name="Dima B."/>
            <person name="Sanchez-Garcia M."/>
            <person name="Sanchez-Ramirez S."/>
            <person name="Szollosi G.J."/>
            <person name="Szarkandi J.G."/>
            <person name="Papp V."/>
            <person name="Albert L."/>
            <person name="Andreopoulos W."/>
            <person name="Angelini C."/>
            <person name="Antonin V."/>
            <person name="Barry K.W."/>
            <person name="Bougher N.L."/>
            <person name="Buchanan P."/>
            <person name="Buyck B."/>
            <person name="Bense V."/>
            <person name="Catcheside P."/>
            <person name="Chovatia M."/>
            <person name="Cooper J."/>
            <person name="Damon W."/>
            <person name="Desjardin D."/>
            <person name="Finy P."/>
            <person name="Geml J."/>
            <person name="Haridas S."/>
            <person name="Hughes K."/>
            <person name="Justo A."/>
            <person name="Karasinski D."/>
            <person name="Kautmanova I."/>
            <person name="Kiss B."/>
            <person name="Kocsube S."/>
            <person name="Kotiranta H."/>
            <person name="LaButti K.M."/>
            <person name="Lechner B.E."/>
            <person name="Liimatainen K."/>
            <person name="Lipzen A."/>
            <person name="Lukacs Z."/>
            <person name="Mihaltcheva S."/>
            <person name="Morgado L.N."/>
            <person name="Niskanen T."/>
            <person name="Noordeloos M.E."/>
            <person name="Ohm R.A."/>
            <person name="Ortiz-Santana B."/>
            <person name="Ovrebo C."/>
            <person name="Racz N."/>
            <person name="Riley R."/>
            <person name="Savchenko A."/>
            <person name="Shiryaev A."/>
            <person name="Soop K."/>
            <person name="Spirin V."/>
            <person name="Szebenyi C."/>
            <person name="Tomsovsky M."/>
            <person name="Tulloss R.E."/>
            <person name="Uehling J."/>
            <person name="Grigoriev I.V."/>
            <person name="Vagvolgyi C."/>
            <person name="Papp T."/>
            <person name="Martin F.M."/>
            <person name="Miettinen O."/>
            <person name="Hibbett D.S."/>
            <person name="Nagy L.G."/>
        </authorList>
    </citation>
    <scope>NUCLEOTIDE SEQUENCE [LARGE SCALE GENOMIC DNA]</scope>
    <source>
        <strain evidence="3 4">CBS 962.96</strain>
    </source>
</reference>
<gene>
    <name evidence="3" type="ORF">K435DRAFT_942012</name>
</gene>
<feature type="transmembrane region" description="Helical" evidence="2">
    <location>
        <begin position="12"/>
        <end position="32"/>
    </location>
</feature>
<accession>A0A4S8KV99</accession>
<keyword evidence="4" id="KW-1185">Reference proteome</keyword>
<evidence type="ECO:0000313" key="3">
    <source>
        <dbReference type="EMBL" id="THU79829.1"/>
    </source>
</evidence>
<feature type="region of interest" description="Disordered" evidence="1">
    <location>
        <begin position="100"/>
        <end position="125"/>
    </location>
</feature>
<dbReference type="EMBL" id="ML179971">
    <property type="protein sequence ID" value="THU79829.1"/>
    <property type="molecule type" value="Genomic_DNA"/>
</dbReference>
<feature type="compositionally biased region" description="Polar residues" evidence="1">
    <location>
        <begin position="109"/>
        <end position="118"/>
    </location>
</feature>
<dbReference type="Proteomes" id="UP000297245">
    <property type="component" value="Unassembled WGS sequence"/>
</dbReference>
<dbReference type="AlphaFoldDB" id="A0A4S8KV99"/>
<sequence>MNQPFQQFRLKFATAAVVSVISISTAFIWIPAQLQINHRFMALNHWWDKFEKCVYLNLIVHVARSTGVNVYQDKTITAAGIDPSKAFQLTTVHVQTQVYTHHHEDETTSAENDPSSTGKKIREDELTRTAVLTTVRRQSIESSYAGDTSV</sequence>
<keyword evidence="2" id="KW-1133">Transmembrane helix</keyword>
<organism evidence="3 4">
    <name type="scientific">Dendrothele bispora (strain CBS 962.96)</name>
    <dbReference type="NCBI Taxonomy" id="1314807"/>
    <lineage>
        <taxon>Eukaryota</taxon>
        <taxon>Fungi</taxon>
        <taxon>Dikarya</taxon>
        <taxon>Basidiomycota</taxon>
        <taxon>Agaricomycotina</taxon>
        <taxon>Agaricomycetes</taxon>
        <taxon>Agaricomycetidae</taxon>
        <taxon>Agaricales</taxon>
        <taxon>Agaricales incertae sedis</taxon>
        <taxon>Dendrothele</taxon>
    </lineage>
</organism>
<keyword evidence="2" id="KW-0812">Transmembrane</keyword>
<evidence type="ECO:0000256" key="2">
    <source>
        <dbReference type="SAM" id="Phobius"/>
    </source>
</evidence>
<protein>
    <submittedName>
        <fullName evidence="3">Uncharacterized protein</fullName>
    </submittedName>
</protein>
<evidence type="ECO:0000256" key="1">
    <source>
        <dbReference type="SAM" id="MobiDB-lite"/>
    </source>
</evidence>
<name>A0A4S8KV99_DENBC</name>
<proteinExistence type="predicted"/>
<keyword evidence="2" id="KW-0472">Membrane</keyword>
<evidence type="ECO:0000313" key="4">
    <source>
        <dbReference type="Proteomes" id="UP000297245"/>
    </source>
</evidence>